<accession>A0ACB9NR52</accession>
<proteinExistence type="predicted"/>
<name>A0ACB9NR52_BAUVA</name>
<dbReference type="Proteomes" id="UP000828941">
    <property type="component" value="Chromosome 6"/>
</dbReference>
<reference evidence="1 2" key="1">
    <citation type="journal article" date="2022" name="DNA Res.">
        <title>Chromosomal-level genome assembly of the orchid tree Bauhinia variegata (Leguminosae; Cercidoideae) supports the allotetraploid origin hypothesis of Bauhinia.</title>
        <authorList>
            <person name="Zhong Y."/>
            <person name="Chen Y."/>
            <person name="Zheng D."/>
            <person name="Pang J."/>
            <person name="Liu Y."/>
            <person name="Luo S."/>
            <person name="Meng S."/>
            <person name="Qian L."/>
            <person name="Wei D."/>
            <person name="Dai S."/>
            <person name="Zhou R."/>
        </authorList>
    </citation>
    <scope>NUCLEOTIDE SEQUENCE [LARGE SCALE GENOMIC DNA]</scope>
    <source>
        <strain evidence="1">BV-YZ2020</strain>
    </source>
</reference>
<comment type="caution">
    <text evidence="1">The sequence shown here is derived from an EMBL/GenBank/DDBJ whole genome shotgun (WGS) entry which is preliminary data.</text>
</comment>
<evidence type="ECO:0000313" key="1">
    <source>
        <dbReference type="EMBL" id="KAI4338104.1"/>
    </source>
</evidence>
<keyword evidence="2" id="KW-1185">Reference proteome</keyword>
<evidence type="ECO:0000313" key="2">
    <source>
        <dbReference type="Proteomes" id="UP000828941"/>
    </source>
</evidence>
<dbReference type="EMBL" id="CM039431">
    <property type="protein sequence ID" value="KAI4338104.1"/>
    <property type="molecule type" value="Genomic_DNA"/>
</dbReference>
<protein>
    <submittedName>
        <fullName evidence="1">Uncharacterized protein</fullName>
    </submittedName>
</protein>
<organism evidence="1 2">
    <name type="scientific">Bauhinia variegata</name>
    <name type="common">Purple orchid tree</name>
    <name type="synonym">Phanera variegata</name>
    <dbReference type="NCBI Taxonomy" id="167791"/>
    <lineage>
        <taxon>Eukaryota</taxon>
        <taxon>Viridiplantae</taxon>
        <taxon>Streptophyta</taxon>
        <taxon>Embryophyta</taxon>
        <taxon>Tracheophyta</taxon>
        <taxon>Spermatophyta</taxon>
        <taxon>Magnoliopsida</taxon>
        <taxon>eudicotyledons</taxon>
        <taxon>Gunneridae</taxon>
        <taxon>Pentapetalae</taxon>
        <taxon>rosids</taxon>
        <taxon>fabids</taxon>
        <taxon>Fabales</taxon>
        <taxon>Fabaceae</taxon>
        <taxon>Cercidoideae</taxon>
        <taxon>Cercideae</taxon>
        <taxon>Bauhiniinae</taxon>
        <taxon>Bauhinia</taxon>
    </lineage>
</organism>
<gene>
    <name evidence="1" type="ORF">L6164_016456</name>
</gene>
<sequence length="214" mass="23874">MDSAVVSELEGTLLKDSDPFSYFMLMAFEASGLIRFVVLLILWPVIRLLSMVGMEDATLKLMIFVAVAGIPESEIESVARAVLPKFYMDDLEMGAWRMFSSYKKRVVVTKMPRVMVEWFVMEHLRADKVIGSELITRLGFATGLIEYGSIDIAGKVAKLFNNEETTLGVGRKPVSATSIAHSFLQLCKGSWKDIFSNSICPVNQRDPSLPELLP</sequence>